<keyword evidence="2" id="KW-1185">Reference proteome</keyword>
<evidence type="ECO:0000313" key="1">
    <source>
        <dbReference type="EMBL" id="PWN52278.1"/>
    </source>
</evidence>
<gene>
    <name evidence="1" type="ORF">IE53DRAFT_7871</name>
</gene>
<evidence type="ECO:0000313" key="2">
    <source>
        <dbReference type="Proteomes" id="UP000245626"/>
    </source>
</evidence>
<dbReference type="Proteomes" id="UP000245626">
    <property type="component" value="Unassembled WGS sequence"/>
</dbReference>
<organism evidence="1 2">
    <name type="scientific">Violaceomyces palustris</name>
    <dbReference type="NCBI Taxonomy" id="1673888"/>
    <lineage>
        <taxon>Eukaryota</taxon>
        <taxon>Fungi</taxon>
        <taxon>Dikarya</taxon>
        <taxon>Basidiomycota</taxon>
        <taxon>Ustilaginomycotina</taxon>
        <taxon>Ustilaginomycetes</taxon>
        <taxon>Violaceomycetales</taxon>
        <taxon>Violaceomycetaceae</taxon>
        <taxon>Violaceomyces</taxon>
    </lineage>
</organism>
<protein>
    <submittedName>
        <fullName evidence="1">Uncharacterized protein</fullName>
    </submittedName>
</protein>
<accession>A0ACD0P2E1</accession>
<sequence>MTQASSFLLSLLSFTILGLALLGHHAHALPSSSNPLGSPAGSGRFRVGGLGALSHRPFVQNRKRATVCNGDASLCSRLYSNVTYIGAHNSYAIGSTRLVTVNQEQSVTTQLNDGIRMLQAQAHKSTNSTPTGAGIDLCHSE</sequence>
<proteinExistence type="predicted"/>
<name>A0ACD0P2E1_9BASI</name>
<dbReference type="EMBL" id="KZ819786">
    <property type="protein sequence ID" value="PWN52278.1"/>
    <property type="molecule type" value="Genomic_DNA"/>
</dbReference>
<reference evidence="1 2" key="1">
    <citation type="journal article" date="2018" name="Mol. Biol. Evol.">
        <title>Broad Genomic Sampling Reveals a Smut Pathogenic Ancestry of the Fungal Clade Ustilaginomycotina.</title>
        <authorList>
            <person name="Kijpornyongpan T."/>
            <person name="Mondo S.J."/>
            <person name="Barry K."/>
            <person name="Sandor L."/>
            <person name="Lee J."/>
            <person name="Lipzen A."/>
            <person name="Pangilinan J."/>
            <person name="LaButti K."/>
            <person name="Hainaut M."/>
            <person name="Henrissat B."/>
            <person name="Grigoriev I.V."/>
            <person name="Spatafora J.W."/>
            <person name="Aime M.C."/>
        </authorList>
    </citation>
    <scope>NUCLEOTIDE SEQUENCE [LARGE SCALE GENOMIC DNA]</scope>
    <source>
        <strain evidence="1 2">SA 807</strain>
    </source>
</reference>